<dbReference type="Pfam" id="PF00069">
    <property type="entry name" value="Pkinase"/>
    <property type="match status" value="1"/>
</dbReference>
<evidence type="ECO:0000256" key="18">
    <source>
        <dbReference type="ARBA" id="ARBA00022963"/>
    </source>
</evidence>
<evidence type="ECO:0000256" key="2">
    <source>
        <dbReference type="ARBA" id="ARBA00004227"/>
    </source>
</evidence>
<dbReference type="GO" id="GO:0016042">
    <property type="term" value="P:lipid catabolic process"/>
    <property type="evidence" value="ECO:0007669"/>
    <property type="project" value="UniProtKB-KW"/>
</dbReference>
<evidence type="ECO:0000256" key="15">
    <source>
        <dbReference type="ARBA" id="ARBA00022801"/>
    </source>
</evidence>
<keyword evidence="17" id="KW-0460">Magnesium</keyword>
<dbReference type="FunFam" id="3.40.50.1820:FF:000021">
    <property type="entry name" value="Lipase"/>
    <property type="match status" value="1"/>
</dbReference>
<organism evidence="28 29">
    <name type="scientific">Pristionchus pacificus</name>
    <name type="common">Parasitic nematode worm</name>
    <dbReference type="NCBI Taxonomy" id="54126"/>
    <lineage>
        <taxon>Eukaryota</taxon>
        <taxon>Metazoa</taxon>
        <taxon>Ecdysozoa</taxon>
        <taxon>Nematoda</taxon>
        <taxon>Chromadorea</taxon>
        <taxon>Rhabditida</taxon>
        <taxon>Rhabditina</taxon>
        <taxon>Diplogasteromorpha</taxon>
        <taxon>Diplogasteroidea</taxon>
        <taxon>Neodiplogasteridae</taxon>
        <taxon>Pristionchus</taxon>
    </lineage>
</organism>
<dbReference type="SMART" id="SM00220">
    <property type="entry name" value="S_TKc"/>
    <property type="match status" value="1"/>
</dbReference>
<keyword evidence="20" id="KW-0325">Glycoprotein</keyword>
<evidence type="ECO:0000256" key="19">
    <source>
        <dbReference type="ARBA" id="ARBA00023098"/>
    </source>
</evidence>
<comment type="similarity">
    <text evidence="6">Belongs to the AB hydrolase superfamily. Lipase family.</text>
</comment>
<evidence type="ECO:0000256" key="8">
    <source>
        <dbReference type="ARBA" id="ARBA00022490"/>
    </source>
</evidence>
<name>A0A2A6C5F4_PRIPA</name>
<feature type="compositionally biased region" description="Low complexity" evidence="27">
    <location>
        <begin position="751"/>
        <end position="768"/>
    </location>
</feature>
<dbReference type="Pfam" id="PF04083">
    <property type="entry name" value="Abhydro_lipase"/>
    <property type="match status" value="1"/>
</dbReference>
<dbReference type="Gene3D" id="3.40.50.1820">
    <property type="entry name" value="alpha/beta hydrolase"/>
    <property type="match status" value="1"/>
</dbReference>
<feature type="region of interest" description="Disordered" evidence="27">
    <location>
        <begin position="667"/>
        <end position="710"/>
    </location>
</feature>
<dbReference type="Gene3D" id="1.10.510.10">
    <property type="entry name" value="Transferase(Phosphotransferase) domain 1"/>
    <property type="match status" value="1"/>
</dbReference>
<feature type="region of interest" description="Disordered" evidence="27">
    <location>
        <begin position="810"/>
        <end position="870"/>
    </location>
</feature>
<feature type="compositionally biased region" description="Basic and acidic residues" evidence="27">
    <location>
        <begin position="1391"/>
        <end position="1400"/>
    </location>
</feature>
<feature type="compositionally biased region" description="Low complexity" evidence="27">
    <location>
        <begin position="1271"/>
        <end position="1281"/>
    </location>
</feature>
<dbReference type="GO" id="GO:0016787">
    <property type="term" value="F:hydrolase activity"/>
    <property type="evidence" value="ECO:0007669"/>
    <property type="project" value="UniProtKB-KW"/>
</dbReference>
<dbReference type="CDD" id="cd06609">
    <property type="entry name" value="STKc_MST3_like"/>
    <property type="match status" value="1"/>
</dbReference>
<dbReference type="InterPro" id="IPR029058">
    <property type="entry name" value="AB_hydrolase_fold"/>
</dbReference>
<evidence type="ECO:0000256" key="4">
    <source>
        <dbReference type="ARBA" id="ARBA00008874"/>
    </source>
</evidence>
<evidence type="ECO:0000256" key="3">
    <source>
        <dbReference type="ARBA" id="ARBA00004496"/>
    </source>
</evidence>
<feature type="compositionally biased region" description="Basic and acidic residues" evidence="27">
    <location>
        <begin position="810"/>
        <end position="845"/>
    </location>
</feature>
<comment type="similarity">
    <text evidence="5">Belongs to the gamma-glutamylcyclotransferase family. ChaC subfamily.</text>
</comment>
<gene>
    <name evidence="28" type="primary">WBGene00107781</name>
</gene>
<evidence type="ECO:0000256" key="13">
    <source>
        <dbReference type="ARBA" id="ARBA00022741"/>
    </source>
</evidence>
<dbReference type="InterPro" id="IPR006840">
    <property type="entry name" value="ChaC"/>
</dbReference>
<comment type="catalytic activity">
    <reaction evidence="23">
        <text>L-threonyl-[protein] + ATP = O-phospho-L-threonyl-[protein] + ADP + H(+)</text>
        <dbReference type="Rhea" id="RHEA:46608"/>
        <dbReference type="Rhea" id="RHEA-COMP:11060"/>
        <dbReference type="Rhea" id="RHEA-COMP:11605"/>
        <dbReference type="ChEBI" id="CHEBI:15378"/>
        <dbReference type="ChEBI" id="CHEBI:30013"/>
        <dbReference type="ChEBI" id="CHEBI:30616"/>
        <dbReference type="ChEBI" id="CHEBI:61977"/>
        <dbReference type="ChEBI" id="CHEBI:456216"/>
        <dbReference type="EC" id="2.7.11.1"/>
    </reaction>
</comment>
<evidence type="ECO:0000256" key="14">
    <source>
        <dbReference type="ARBA" id="ARBA00022777"/>
    </source>
</evidence>
<evidence type="ECO:0000256" key="25">
    <source>
        <dbReference type="ARBA" id="ARBA00048679"/>
    </source>
</evidence>
<dbReference type="InterPro" id="IPR017441">
    <property type="entry name" value="Protein_kinase_ATP_BS"/>
</dbReference>
<keyword evidence="15" id="KW-0378">Hydrolase</keyword>
<dbReference type="PROSITE" id="PS50011">
    <property type="entry name" value="PROTEIN_KINASE_DOM"/>
    <property type="match status" value="1"/>
</dbReference>
<dbReference type="SUPFAM" id="SSF53474">
    <property type="entry name" value="alpha/beta-Hydrolases"/>
    <property type="match status" value="1"/>
</dbReference>
<proteinExistence type="inferred from homology"/>
<evidence type="ECO:0000256" key="22">
    <source>
        <dbReference type="ARBA" id="ARBA00023239"/>
    </source>
</evidence>
<evidence type="ECO:0000256" key="1">
    <source>
        <dbReference type="ARBA" id="ARBA00001946"/>
    </source>
</evidence>
<feature type="compositionally biased region" description="Gly residues" evidence="27">
    <location>
        <begin position="1408"/>
        <end position="1429"/>
    </location>
</feature>
<reference evidence="29" key="1">
    <citation type="journal article" date="2008" name="Nat. Genet.">
        <title>The Pristionchus pacificus genome provides a unique perspective on nematode lifestyle and parasitism.</title>
        <authorList>
            <person name="Dieterich C."/>
            <person name="Clifton S.W."/>
            <person name="Schuster L.N."/>
            <person name="Chinwalla A."/>
            <person name="Delehaunty K."/>
            <person name="Dinkelacker I."/>
            <person name="Fulton L."/>
            <person name="Fulton R."/>
            <person name="Godfrey J."/>
            <person name="Minx P."/>
            <person name="Mitreva M."/>
            <person name="Roeseler W."/>
            <person name="Tian H."/>
            <person name="Witte H."/>
            <person name="Yang S.P."/>
            <person name="Wilson R.K."/>
            <person name="Sommer R.J."/>
        </authorList>
    </citation>
    <scope>NUCLEOTIDE SEQUENCE [LARGE SCALE GENOMIC DNA]</scope>
    <source>
        <strain evidence="29">PS312</strain>
    </source>
</reference>
<dbReference type="InterPro" id="IPR000719">
    <property type="entry name" value="Prot_kinase_dom"/>
</dbReference>
<keyword evidence="16" id="KW-0067">ATP-binding</keyword>
<keyword evidence="21" id="KW-0458">Lysosome</keyword>
<dbReference type="GO" id="GO:0004674">
    <property type="term" value="F:protein serine/threonine kinase activity"/>
    <property type="evidence" value="ECO:0000318"/>
    <property type="project" value="GO_Central"/>
</dbReference>
<dbReference type="GO" id="GO:0005524">
    <property type="term" value="F:ATP binding"/>
    <property type="evidence" value="ECO:0007669"/>
    <property type="project" value="UniProtKB-UniRule"/>
</dbReference>
<keyword evidence="12" id="KW-0732">Signal</keyword>
<evidence type="ECO:0000256" key="7">
    <source>
        <dbReference type="ARBA" id="ARBA00012513"/>
    </source>
</evidence>
<keyword evidence="11" id="KW-0479">Metal-binding</keyword>
<evidence type="ECO:0000256" key="11">
    <source>
        <dbReference type="ARBA" id="ARBA00022723"/>
    </source>
</evidence>
<evidence type="ECO:0000256" key="5">
    <source>
        <dbReference type="ARBA" id="ARBA00009662"/>
    </source>
</evidence>
<keyword evidence="8" id="KW-0963">Cytoplasm</keyword>
<dbReference type="Pfam" id="PF04752">
    <property type="entry name" value="ChaC"/>
    <property type="match status" value="1"/>
</dbReference>
<keyword evidence="26" id="KW-0175">Coiled coil</keyword>
<feature type="compositionally biased region" description="Low complexity" evidence="27">
    <location>
        <begin position="117"/>
        <end position="143"/>
    </location>
</feature>
<feature type="region of interest" description="Disordered" evidence="27">
    <location>
        <begin position="117"/>
        <end position="154"/>
    </location>
</feature>
<dbReference type="GO" id="GO:0043202">
    <property type="term" value="C:lysosomal lumen"/>
    <property type="evidence" value="ECO:0007669"/>
    <property type="project" value="UniProtKB-SubCell"/>
</dbReference>
<evidence type="ECO:0000256" key="24">
    <source>
        <dbReference type="ARBA" id="ARBA00048073"/>
    </source>
</evidence>
<protein>
    <recommendedName>
        <fullName evidence="7">non-specific serine/threonine protein kinase</fullName>
        <ecNumber evidence="7">2.7.11.1</ecNumber>
    </recommendedName>
</protein>
<evidence type="ECO:0000313" key="29">
    <source>
        <dbReference type="Proteomes" id="UP000005239"/>
    </source>
</evidence>
<evidence type="ECO:0000313" key="28">
    <source>
        <dbReference type="EnsemblMetazoa" id="PPA18227.1"/>
    </source>
</evidence>
<keyword evidence="22" id="KW-0456">Lyase</keyword>
<evidence type="ECO:0000256" key="26">
    <source>
        <dbReference type="SAM" id="Coils"/>
    </source>
</evidence>
<feature type="region of interest" description="Disordered" evidence="27">
    <location>
        <begin position="1531"/>
        <end position="1562"/>
    </location>
</feature>
<dbReference type="Proteomes" id="UP000005239">
    <property type="component" value="Unassembled WGS sequence"/>
</dbReference>
<evidence type="ECO:0000256" key="9">
    <source>
        <dbReference type="ARBA" id="ARBA00022527"/>
    </source>
</evidence>
<accession>A0A2A6C5F4</accession>
<dbReference type="EC" id="2.7.11.1" evidence="7"/>
<comment type="similarity">
    <text evidence="4">Belongs to the protein kinase superfamily. STE Ser/Thr protein kinase family. STE20 subfamily.</text>
</comment>
<feature type="compositionally biased region" description="Low complexity" evidence="27">
    <location>
        <begin position="722"/>
        <end position="742"/>
    </location>
</feature>
<keyword evidence="18" id="KW-0442">Lipid degradation</keyword>
<feature type="compositionally biased region" description="Low complexity" evidence="27">
    <location>
        <begin position="847"/>
        <end position="860"/>
    </location>
</feature>
<feature type="region of interest" description="Disordered" evidence="27">
    <location>
        <begin position="722"/>
        <end position="772"/>
    </location>
</feature>
<dbReference type="GO" id="GO:0006751">
    <property type="term" value="P:glutathione catabolic process"/>
    <property type="evidence" value="ECO:0007669"/>
    <property type="project" value="InterPro"/>
</dbReference>
<feature type="compositionally biased region" description="Low complexity" evidence="27">
    <location>
        <begin position="1371"/>
        <end position="1390"/>
    </location>
</feature>
<evidence type="ECO:0000256" key="23">
    <source>
        <dbReference type="ARBA" id="ARBA00047899"/>
    </source>
</evidence>
<dbReference type="InterPro" id="IPR050629">
    <property type="entry name" value="STE20/SPS1-PAK"/>
</dbReference>
<feature type="compositionally biased region" description="Basic and acidic residues" evidence="27">
    <location>
        <begin position="1434"/>
        <end position="1443"/>
    </location>
</feature>
<keyword evidence="19" id="KW-0443">Lipid metabolism</keyword>
<evidence type="ECO:0000256" key="10">
    <source>
        <dbReference type="ARBA" id="ARBA00022679"/>
    </source>
</evidence>
<feature type="compositionally biased region" description="Basic and acidic residues" evidence="27">
    <location>
        <begin position="1203"/>
        <end position="1223"/>
    </location>
</feature>
<dbReference type="EnsemblMetazoa" id="PPA18227.1">
    <property type="protein sequence ID" value="PPA18227.1"/>
    <property type="gene ID" value="WBGene00107781"/>
</dbReference>
<feature type="coiled-coil region" evidence="26">
    <location>
        <begin position="905"/>
        <end position="932"/>
    </location>
</feature>
<dbReference type="SUPFAM" id="SSF56112">
    <property type="entry name" value="Protein kinase-like (PK-like)"/>
    <property type="match status" value="1"/>
</dbReference>
<dbReference type="InterPro" id="IPR011009">
    <property type="entry name" value="Kinase-like_dom_sf"/>
</dbReference>
<dbReference type="GO" id="GO:0035556">
    <property type="term" value="P:intracellular signal transduction"/>
    <property type="evidence" value="ECO:0000318"/>
    <property type="project" value="GO_Central"/>
</dbReference>
<feature type="compositionally biased region" description="Polar residues" evidence="27">
    <location>
        <begin position="1330"/>
        <end position="1349"/>
    </location>
</feature>
<comment type="subcellular location">
    <subcellularLocation>
        <location evidence="3">Cytoplasm</location>
    </subcellularLocation>
    <subcellularLocation>
        <location evidence="2">Lysosome lumen</location>
    </subcellularLocation>
</comment>
<dbReference type="FunFam" id="1.10.510.10:FF:000207">
    <property type="entry name" value="serine/threonine-protein kinase dst1 isoform X1"/>
    <property type="match status" value="1"/>
</dbReference>
<comment type="cofactor">
    <cofactor evidence="1">
        <name>Mg(2+)</name>
        <dbReference type="ChEBI" id="CHEBI:18420"/>
    </cofactor>
</comment>
<dbReference type="PANTHER" id="PTHR48012:SF10">
    <property type="entry name" value="FI20177P1"/>
    <property type="match status" value="1"/>
</dbReference>
<dbReference type="InterPro" id="IPR013024">
    <property type="entry name" value="GGCT-like"/>
</dbReference>
<evidence type="ECO:0000256" key="21">
    <source>
        <dbReference type="ARBA" id="ARBA00023228"/>
    </source>
</evidence>
<feature type="compositionally biased region" description="Gly residues" evidence="27">
    <location>
        <begin position="1191"/>
        <end position="1202"/>
    </location>
</feature>
<accession>A0A8R1UBK8</accession>
<dbReference type="InterPro" id="IPR006693">
    <property type="entry name" value="AB_hydrolase_lipase"/>
</dbReference>
<evidence type="ECO:0000256" key="6">
    <source>
        <dbReference type="ARBA" id="ARBA00010701"/>
    </source>
</evidence>
<feature type="compositionally biased region" description="Low complexity" evidence="27">
    <location>
        <begin position="669"/>
        <end position="690"/>
    </location>
</feature>
<dbReference type="Gene3D" id="3.30.200.20">
    <property type="entry name" value="Phosphorylase Kinase, domain 1"/>
    <property type="match status" value="1"/>
</dbReference>
<dbReference type="Gene3D" id="3.10.490.10">
    <property type="entry name" value="Gamma-glutamyl cyclotransferase-like"/>
    <property type="match status" value="1"/>
</dbReference>
<sequence length="1562" mass="167892">MHLYASTSTAHGASLWIFGYGSLIWNPGFSYAERRKAHARGYARRMYQGNTFHRGDDNLPGRVATLVESPAEDANGVAFRVEGTRAIEEALKHLNEREVGNGYVFKLVRVAFDVSETSSPSSRSSSTAPPSSPSSSSSSCSYSDSEEDDRSEGPDYGSSFLALTCIAHASNEFFLGPAHPAEMAAQIGAACGKAGPNHEYVLKLAENIRALFPRAADSHLFGLEKRVREIVKRERRDTTGMYCLLFSFLLPSHCGQTSIPEEGMTTVELIANAGYPVQEIRAVTRDGYILTMHRIPFGRNHVRSSSPRPTVLLQHGLLASSADWVLNLPEQSLGFQMADAGFDVYLGNVRGNVYSREHVNETVNWREYWRFSFDEMAQFDLEAMVDKALSVSGRDHLHYVGYSQGTMMMFARLSKDAQFGKKIKKFFALAPVGSVAHAKGPIVTIGRDLLPEIELFIKLMGEEEFLPSSFIMKLLTRAACGASSLTNPLCQNILFALVGPNTNQMNKTRLAAYLSHTPAGTSTQNILHWAQMSRSGRTEMYDYGSESANLRYYGQSTPPQYDLSQVAVPTYLYHSPADLLADPEDVQFLLKTLPRVADNVKLRDFNHIDFVYGLRAGAEIYDKIIREIKDHDMAQTAAAMVSTQSLLSTASGGSGRAAAGFTAVNQLRPSSSSSPMQQLQQQPVQQRGSPGSSGSGGAPPPETTSHTDTLLRSTTVTSAIERFGGAPQAGGRPPGLARRATQGSGGGGQLSYGVPQRTSPASSTSSSLETRRWSAQLEPAALAPVPMVSGSKFGAQGVLGAGIKGMYDEMEREQQKGKRVEKKESVRDVGELLGEERRPKVEKRPVQQQQAAPAARAAATQPPPQMGQLSQKLDPEAFFTRQERIGRGSFGEVYKGIDKRTGQVVAIKIIDLEQAEDEIEDIQQEIQVLSQCDSPFVTKYYGSYLKGSKLWIIMEYLGGGSALDLTKAGKLDENQIAVILREILKGLEYLHGERKIHRDIKAANVLVSEQGDVKVADFGVAGQLTETVKKRITFVGSPFWMAPELIRQASYDFKADIWSLGITAIELAKGEPPHADLHPMRVLFLIPKNPPPQLTGAEWSRAFKDFVDLCLNKDPDNRPTAKELLRSPFIRRAKKNAILVECIERAAEYRARMAAGPSSDSDRDSDSDGGGGTMWDYPTVRGADGVTRPVRGGGGGGGGGGQEEQRRAAQEDDTVRVRSDRGARTPLDVRQQQQRKYEGSEDDDVGGGTIVRSSPRVASVAEQLRTSAAVSSSPNGSSRSSGSGGSGGSGSSHPRDPRDARPQLATPSAAAAAAAGQSREVGPSIGGGATTISIHSPTGSPPSSLNRPSASFHIPAEPAAHHVQSGHHHAAGGAAAAAAMQHHHSAAAAGKGHEPVRSSSERMNGAGVRQGGPAGGGRSNGSSANGGAGLPRTASDRRYEGGRGYENGGGVEMRKRRSALEFSLLPALEKLSRTRHAGAELEQLAEALKAAEEACPGLCDQLVAELLTTLAHPQVPTAELSAAIARISRERATTNNSPIVSHHTTTPPPAPHDLSIDSTANQ</sequence>
<keyword evidence="29" id="KW-1185">Reference proteome</keyword>
<dbReference type="FunFam" id="3.30.200.20:FF:000092">
    <property type="entry name" value="Serine/threonine-protein kinase 24"/>
    <property type="match status" value="1"/>
</dbReference>
<comment type="catalytic activity">
    <reaction evidence="25">
        <text>L-seryl-[protein] + ATP = O-phospho-L-seryl-[protein] + ADP + H(+)</text>
        <dbReference type="Rhea" id="RHEA:17989"/>
        <dbReference type="Rhea" id="RHEA-COMP:9863"/>
        <dbReference type="Rhea" id="RHEA-COMP:11604"/>
        <dbReference type="ChEBI" id="CHEBI:15378"/>
        <dbReference type="ChEBI" id="CHEBI:29999"/>
        <dbReference type="ChEBI" id="CHEBI:30616"/>
        <dbReference type="ChEBI" id="CHEBI:83421"/>
        <dbReference type="ChEBI" id="CHEBI:456216"/>
        <dbReference type="EC" id="2.7.11.1"/>
    </reaction>
</comment>
<evidence type="ECO:0000256" key="20">
    <source>
        <dbReference type="ARBA" id="ARBA00023180"/>
    </source>
</evidence>
<feature type="region of interest" description="Disordered" evidence="27">
    <location>
        <begin position="1152"/>
        <end position="1450"/>
    </location>
</feature>
<keyword evidence="9" id="KW-0723">Serine/threonine-protein kinase</keyword>
<dbReference type="Gene3D" id="1.10.12.70">
    <property type="match status" value="1"/>
</dbReference>
<dbReference type="PROSITE" id="PS00107">
    <property type="entry name" value="PROTEIN_KINASE_ATP"/>
    <property type="match status" value="1"/>
</dbReference>
<dbReference type="InterPro" id="IPR046409">
    <property type="entry name" value="PDC10_dimerisation_sf"/>
</dbReference>
<keyword evidence="14" id="KW-0418">Kinase</keyword>
<keyword evidence="10" id="KW-0808">Transferase</keyword>
<dbReference type="GO" id="GO:0046872">
    <property type="term" value="F:metal ion binding"/>
    <property type="evidence" value="ECO:0007669"/>
    <property type="project" value="UniProtKB-KW"/>
</dbReference>
<reference evidence="28" key="2">
    <citation type="submission" date="2022-06" db="UniProtKB">
        <authorList>
            <consortium name="EnsemblMetazoa"/>
        </authorList>
    </citation>
    <scope>IDENTIFICATION</scope>
    <source>
        <strain evidence="28">PS312</strain>
    </source>
</reference>
<dbReference type="GO" id="GO:0005737">
    <property type="term" value="C:cytoplasm"/>
    <property type="evidence" value="ECO:0000318"/>
    <property type="project" value="GO_Central"/>
</dbReference>
<dbReference type="CDD" id="cd06661">
    <property type="entry name" value="GGCT_like"/>
    <property type="match status" value="1"/>
</dbReference>
<dbReference type="GO" id="GO:0061928">
    <property type="term" value="F:glutathione specific gamma-glutamylcyclotransferase activity"/>
    <property type="evidence" value="ECO:0007669"/>
    <property type="project" value="UniProtKB-EC"/>
</dbReference>
<evidence type="ECO:0000256" key="27">
    <source>
        <dbReference type="SAM" id="MobiDB-lite"/>
    </source>
</evidence>
<comment type="catalytic activity">
    <reaction evidence="24">
        <text>glutathione = L-cysteinylglycine + 5-oxo-L-proline</text>
        <dbReference type="Rhea" id="RHEA:47724"/>
        <dbReference type="ChEBI" id="CHEBI:57925"/>
        <dbReference type="ChEBI" id="CHEBI:58402"/>
        <dbReference type="ChEBI" id="CHEBI:61694"/>
        <dbReference type="EC" id="4.3.2.7"/>
    </reaction>
</comment>
<evidence type="ECO:0000256" key="17">
    <source>
        <dbReference type="ARBA" id="ARBA00022842"/>
    </source>
</evidence>
<evidence type="ECO:0000256" key="16">
    <source>
        <dbReference type="ARBA" id="ARBA00022840"/>
    </source>
</evidence>
<evidence type="ECO:0000256" key="12">
    <source>
        <dbReference type="ARBA" id="ARBA00022729"/>
    </source>
</evidence>
<dbReference type="PANTHER" id="PTHR48012">
    <property type="entry name" value="STERILE20-LIKE KINASE, ISOFORM B-RELATED"/>
    <property type="match status" value="1"/>
</dbReference>
<keyword evidence="13" id="KW-0547">Nucleotide-binding</keyword>